<evidence type="ECO:0000313" key="10">
    <source>
        <dbReference type="EMBL" id="MCY6958099.1"/>
    </source>
</evidence>
<feature type="domain" description="OmpR/PhoB-type" evidence="9">
    <location>
        <begin position="128"/>
        <end position="222"/>
    </location>
</feature>
<organism evidence="10 11">
    <name type="scientific">Clostridium brassicae</name>
    <dbReference type="NCBI Taxonomy" id="2999072"/>
    <lineage>
        <taxon>Bacteria</taxon>
        <taxon>Bacillati</taxon>
        <taxon>Bacillota</taxon>
        <taxon>Clostridia</taxon>
        <taxon>Eubacteriales</taxon>
        <taxon>Clostridiaceae</taxon>
        <taxon>Clostridium</taxon>
    </lineage>
</organism>
<evidence type="ECO:0000256" key="3">
    <source>
        <dbReference type="ARBA" id="ARBA00023125"/>
    </source>
</evidence>
<evidence type="ECO:0000259" key="9">
    <source>
        <dbReference type="PROSITE" id="PS51755"/>
    </source>
</evidence>
<dbReference type="CDD" id="cd17574">
    <property type="entry name" value="REC_OmpR"/>
    <property type="match status" value="1"/>
</dbReference>
<dbReference type="InterPro" id="IPR001867">
    <property type="entry name" value="OmpR/PhoB-type_DNA-bd"/>
</dbReference>
<dbReference type="PANTHER" id="PTHR48111:SF24">
    <property type="entry name" value="TRANSCRIPTIONAL REGULATORY PROTEIN CSSR"/>
    <property type="match status" value="1"/>
</dbReference>
<accession>A0ABT4DAR3</accession>
<evidence type="ECO:0000256" key="4">
    <source>
        <dbReference type="ARBA" id="ARBA00023163"/>
    </source>
</evidence>
<keyword evidence="11" id="KW-1185">Reference proteome</keyword>
<gene>
    <name evidence="10" type="ORF">OW729_05690</name>
</gene>
<keyword evidence="3 7" id="KW-0238">DNA-binding</keyword>
<proteinExistence type="predicted"/>
<evidence type="ECO:0000256" key="2">
    <source>
        <dbReference type="ARBA" id="ARBA00023015"/>
    </source>
</evidence>
<keyword evidence="2" id="KW-0805">Transcription regulation</keyword>
<dbReference type="PROSITE" id="PS51755">
    <property type="entry name" value="OMPR_PHOB"/>
    <property type="match status" value="1"/>
</dbReference>
<dbReference type="Gene3D" id="6.10.250.690">
    <property type="match status" value="1"/>
</dbReference>
<dbReference type="Pfam" id="PF00486">
    <property type="entry name" value="Trans_reg_C"/>
    <property type="match status" value="1"/>
</dbReference>
<dbReference type="PROSITE" id="PS50110">
    <property type="entry name" value="RESPONSE_REGULATORY"/>
    <property type="match status" value="1"/>
</dbReference>
<feature type="DNA-binding region" description="OmpR/PhoB-type" evidence="7">
    <location>
        <begin position="128"/>
        <end position="222"/>
    </location>
</feature>
<name>A0ABT4DAR3_9CLOT</name>
<dbReference type="InterPro" id="IPR036388">
    <property type="entry name" value="WH-like_DNA-bd_sf"/>
</dbReference>
<evidence type="ECO:0000313" key="11">
    <source>
        <dbReference type="Proteomes" id="UP001144612"/>
    </source>
</evidence>
<dbReference type="PANTHER" id="PTHR48111">
    <property type="entry name" value="REGULATOR OF RPOS"/>
    <property type="match status" value="1"/>
</dbReference>
<keyword evidence="6" id="KW-0597">Phosphoprotein</keyword>
<dbReference type="EMBL" id="JAPQFJ010000004">
    <property type="protein sequence ID" value="MCY6958099.1"/>
    <property type="molecule type" value="Genomic_DNA"/>
</dbReference>
<dbReference type="InterPro" id="IPR001789">
    <property type="entry name" value="Sig_transdc_resp-reg_receiver"/>
</dbReference>
<evidence type="ECO:0000256" key="1">
    <source>
        <dbReference type="ARBA" id="ARBA00018672"/>
    </source>
</evidence>
<dbReference type="Gene3D" id="1.10.10.10">
    <property type="entry name" value="Winged helix-like DNA-binding domain superfamily/Winged helix DNA-binding domain"/>
    <property type="match status" value="1"/>
</dbReference>
<dbReference type="SUPFAM" id="SSF52172">
    <property type="entry name" value="CheY-like"/>
    <property type="match status" value="1"/>
</dbReference>
<dbReference type="SMART" id="SM00448">
    <property type="entry name" value="REC"/>
    <property type="match status" value="1"/>
</dbReference>
<dbReference type="Proteomes" id="UP001144612">
    <property type="component" value="Unassembled WGS sequence"/>
</dbReference>
<evidence type="ECO:0000256" key="7">
    <source>
        <dbReference type="PROSITE-ProRule" id="PRU01091"/>
    </source>
</evidence>
<sequence>MMYMKKIFLVEDEKNLSDLLVSYLTNAEYNVITFNNGLDAKNAISEKPSLWILDIMLPGIDGYSLIKEIKNNTPEIPVIFMSARSAELDRVIGLEMGSDDYLPKPFLPRELVLRVNRILKNKKSKQGEIAVSLGPYIFHRQKRVIINNSEEITLTVKEYDILEFLITNRGTAISRTEIIDNIWGTDYFGSERVVDDTLRRLRKKVHNLPLETVYGYGYMLKME</sequence>
<evidence type="ECO:0000259" key="8">
    <source>
        <dbReference type="PROSITE" id="PS50110"/>
    </source>
</evidence>
<dbReference type="CDD" id="cd00383">
    <property type="entry name" value="trans_reg_C"/>
    <property type="match status" value="1"/>
</dbReference>
<feature type="modified residue" description="4-aspartylphosphate" evidence="6">
    <location>
        <position position="54"/>
    </location>
</feature>
<evidence type="ECO:0000256" key="5">
    <source>
        <dbReference type="ARBA" id="ARBA00024867"/>
    </source>
</evidence>
<comment type="caution">
    <text evidence="10">The sequence shown here is derived from an EMBL/GenBank/DDBJ whole genome shotgun (WGS) entry which is preliminary data.</text>
</comment>
<reference evidence="10" key="1">
    <citation type="submission" date="2022-12" db="EMBL/GenBank/DDBJ databases">
        <title>Clostridium sp. nov., isolated from industrial wastewater.</title>
        <authorList>
            <person name="Jiayan W."/>
        </authorList>
    </citation>
    <scope>NUCLEOTIDE SEQUENCE</scope>
    <source>
        <strain evidence="10">ZC22-4</strain>
    </source>
</reference>
<comment type="function">
    <text evidence="5">May play the central regulatory role in sporulation. It may be an element of the effector pathway responsible for the activation of sporulation genes in response to nutritional stress. Spo0A may act in concert with spo0H (a sigma factor) to control the expression of some genes that are critical to the sporulation process.</text>
</comment>
<feature type="domain" description="Response regulatory" evidence="8">
    <location>
        <begin position="6"/>
        <end position="119"/>
    </location>
</feature>
<dbReference type="InterPro" id="IPR011006">
    <property type="entry name" value="CheY-like_superfamily"/>
</dbReference>
<evidence type="ECO:0000256" key="6">
    <source>
        <dbReference type="PROSITE-ProRule" id="PRU00169"/>
    </source>
</evidence>
<dbReference type="SMART" id="SM00862">
    <property type="entry name" value="Trans_reg_C"/>
    <property type="match status" value="1"/>
</dbReference>
<dbReference type="Gene3D" id="3.40.50.2300">
    <property type="match status" value="1"/>
</dbReference>
<protein>
    <recommendedName>
        <fullName evidence="1">Stage 0 sporulation protein A homolog</fullName>
    </recommendedName>
</protein>
<keyword evidence="4" id="KW-0804">Transcription</keyword>
<dbReference type="InterPro" id="IPR039420">
    <property type="entry name" value="WalR-like"/>
</dbReference>
<dbReference type="Pfam" id="PF00072">
    <property type="entry name" value="Response_reg"/>
    <property type="match status" value="1"/>
</dbReference>